<accession>A0A0F5Q2Z1</accession>
<dbReference type="PATRIC" id="fig|1293439.3.peg.3438"/>
<evidence type="ECO:0000313" key="4">
    <source>
        <dbReference type="Proteomes" id="UP000033411"/>
    </source>
</evidence>
<comment type="caution">
    <text evidence="3">The sequence shown here is derived from an EMBL/GenBank/DDBJ whole genome shotgun (WGS) entry which is preliminary data.</text>
</comment>
<dbReference type="OrthoDB" id="5515706at2"/>
<feature type="signal peptide" evidence="1">
    <location>
        <begin position="1"/>
        <end position="21"/>
    </location>
</feature>
<gene>
    <name evidence="3" type="ORF">WH87_16850</name>
</gene>
<keyword evidence="4" id="KW-1185">Reference proteome</keyword>
<dbReference type="Proteomes" id="UP000033411">
    <property type="component" value="Unassembled WGS sequence"/>
</dbReference>
<protein>
    <recommendedName>
        <fullName evidence="2">Phosphodiester glycosidase domain-containing protein</fullName>
    </recommendedName>
</protein>
<name>A0A0F5Q2Z1_9HYPH</name>
<feature type="chain" id="PRO_5002494267" description="Phosphodiester glycosidase domain-containing protein" evidence="1">
    <location>
        <begin position="22"/>
        <end position="255"/>
    </location>
</feature>
<sequence>MKRVVALLAFSVVLFGGVAHAADSEFCEKLAYGDTPYVVCTPPLDNAGLRLFWKDSDGHPYRRFSAVAEALAQEGETLVFAFNAGMYFENFAPMGLYVEDGSTRVQLNTHQKDGPASSVPNFYKAPNGVFYLSGQGPGLVTTQAFADAAPEAVYATQSGPMLVIDGAVHPAFIKGSSDRKRRTGIGLCADGKVEIAISDSPVSFYDFALFFKDRLGCPNALFLDGGRGAGIYSPQLGRNDISWHGGFGPIIGLVR</sequence>
<dbReference type="EMBL" id="LANJ01000046">
    <property type="protein sequence ID" value="KKC35267.1"/>
    <property type="molecule type" value="Genomic_DNA"/>
</dbReference>
<keyword evidence="1" id="KW-0732">Signal</keyword>
<dbReference type="InterPro" id="IPR018711">
    <property type="entry name" value="NAGPA"/>
</dbReference>
<evidence type="ECO:0000256" key="1">
    <source>
        <dbReference type="SAM" id="SignalP"/>
    </source>
</evidence>
<dbReference type="RefSeq" id="WP_046138973.1">
    <property type="nucleotide sequence ID" value="NZ_LANJ01000046.1"/>
</dbReference>
<evidence type="ECO:0000313" key="3">
    <source>
        <dbReference type="EMBL" id="KKC35267.1"/>
    </source>
</evidence>
<reference evidence="3 4" key="1">
    <citation type="submission" date="2015-03" db="EMBL/GenBank/DDBJ databases">
        <authorList>
            <person name="Lepp D."/>
            <person name="Hassan Y.I."/>
            <person name="Li X.-Z."/>
            <person name="Zhou T."/>
        </authorList>
    </citation>
    <scope>NUCLEOTIDE SEQUENCE [LARGE SCALE GENOMIC DNA]</scope>
    <source>
        <strain evidence="3 4">E84</strain>
    </source>
</reference>
<feature type="domain" description="Phosphodiester glycosidase" evidence="2">
    <location>
        <begin position="77"/>
        <end position="232"/>
    </location>
</feature>
<dbReference type="Pfam" id="PF09992">
    <property type="entry name" value="NAGPA"/>
    <property type="match status" value="1"/>
</dbReference>
<organism evidence="3 4">
    <name type="scientific">Devosia epidermidihirudinis</name>
    <dbReference type="NCBI Taxonomy" id="1293439"/>
    <lineage>
        <taxon>Bacteria</taxon>
        <taxon>Pseudomonadati</taxon>
        <taxon>Pseudomonadota</taxon>
        <taxon>Alphaproteobacteria</taxon>
        <taxon>Hyphomicrobiales</taxon>
        <taxon>Devosiaceae</taxon>
        <taxon>Devosia</taxon>
    </lineage>
</organism>
<proteinExistence type="predicted"/>
<evidence type="ECO:0000259" key="2">
    <source>
        <dbReference type="Pfam" id="PF09992"/>
    </source>
</evidence>
<dbReference type="AlphaFoldDB" id="A0A0F5Q2Z1"/>